<dbReference type="NCBIfam" id="TIGR04183">
    <property type="entry name" value="Por_Secre_tail"/>
    <property type="match status" value="1"/>
</dbReference>
<gene>
    <name evidence="1" type="ORF">GCM10023313_33270</name>
</gene>
<dbReference type="RefSeq" id="WP_345332962.1">
    <property type="nucleotide sequence ID" value="NZ_BAABJI010000004.1"/>
</dbReference>
<protein>
    <recommendedName>
        <fullName evidence="3">Secreted protein (Por secretion system target)</fullName>
    </recommendedName>
</protein>
<reference evidence="2" key="1">
    <citation type="journal article" date="2019" name="Int. J. Syst. Evol. Microbiol.">
        <title>The Global Catalogue of Microorganisms (GCM) 10K type strain sequencing project: providing services to taxonomists for standard genome sequencing and annotation.</title>
        <authorList>
            <consortium name="The Broad Institute Genomics Platform"/>
            <consortium name="The Broad Institute Genome Sequencing Center for Infectious Disease"/>
            <person name="Wu L."/>
            <person name="Ma J."/>
        </authorList>
    </citation>
    <scope>NUCLEOTIDE SEQUENCE [LARGE SCALE GENOMIC DNA]</scope>
    <source>
        <strain evidence="2">JCM 18283</strain>
    </source>
</reference>
<organism evidence="1 2">
    <name type="scientific">Mucilaginibacter defluvii</name>
    <dbReference type="NCBI Taxonomy" id="1196019"/>
    <lineage>
        <taxon>Bacteria</taxon>
        <taxon>Pseudomonadati</taxon>
        <taxon>Bacteroidota</taxon>
        <taxon>Sphingobacteriia</taxon>
        <taxon>Sphingobacteriales</taxon>
        <taxon>Sphingobacteriaceae</taxon>
        <taxon>Mucilaginibacter</taxon>
    </lineage>
</organism>
<evidence type="ECO:0008006" key="3">
    <source>
        <dbReference type="Google" id="ProtNLM"/>
    </source>
</evidence>
<dbReference type="InterPro" id="IPR026444">
    <property type="entry name" value="Secre_tail"/>
</dbReference>
<name>A0ABP9G249_9SPHI</name>
<accession>A0ABP9G249</accession>
<evidence type="ECO:0000313" key="2">
    <source>
        <dbReference type="Proteomes" id="UP001501436"/>
    </source>
</evidence>
<sequence>MKKLLSNPGFESIFALSLVAIIGLPPLVSAQDKNKDAEKIVNKRIEVRIKDGDTTVNGKNIKDLKGKDRDEALSYLPGTNGAHFSFRDGDNKRRVIIKRKGKGDDKDVIIERSDLNNGDMRFFSDNDVLVTDSLAKNIDIKIKKLGDPAMAFDYRRNWINGSPEYTSLRSVRLPYSYNRRNTQSFNYSNVDNEGISTNISYKVTDAPNATNPKTGNPEANILNLESIYLTPNFATGNTLLSFTLDSKTAAEVIFKNSDNKVLWTGKATDGKFTKAFSLPLNGAYYLTVKQGSKSVTKRIVKED</sequence>
<comment type="caution">
    <text evidence="1">The sequence shown here is derived from an EMBL/GenBank/DDBJ whole genome shotgun (WGS) entry which is preliminary data.</text>
</comment>
<evidence type="ECO:0000313" key="1">
    <source>
        <dbReference type="EMBL" id="GAA4926171.1"/>
    </source>
</evidence>
<dbReference type="EMBL" id="BAABJI010000004">
    <property type="protein sequence ID" value="GAA4926171.1"/>
    <property type="molecule type" value="Genomic_DNA"/>
</dbReference>
<keyword evidence="2" id="KW-1185">Reference proteome</keyword>
<dbReference type="Proteomes" id="UP001501436">
    <property type="component" value="Unassembled WGS sequence"/>
</dbReference>
<proteinExistence type="predicted"/>